<feature type="region of interest" description="Disordered" evidence="1">
    <location>
        <begin position="1"/>
        <end position="32"/>
    </location>
</feature>
<proteinExistence type="predicted"/>
<protein>
    <submittedName>
        <fullName evidence="2">Uncharacterized protein</fullName>
    </submittedName>
</protein>
<dbReference type="Proteomes" id="UP001196413">
    <property type="component" value="Unassembled WGS sequence"/>
</dbReference>
<comment type="caution">
    <text evidence="2">The sequence shown here is derived from an EMBL/GenBank/DDBJ whole genome shotgun (WGS) entry which is preliminary data.</text>
</comment>
<name>A0AAD5R949_PARTN</name>
<evidence type="ECO:0000256" key="1">
    <source>
        <dbReference type="SAM" id="MobiDB-lite"/>
    </source>
</evidence>
<sequence>MKSKSGRENESQSRELEKTPKTTNQEGRARRDCQNLKASLGCQNRSVLTESHENDAHKDWIDSECSIHAQVTIISEFSSYACSGAEVNLMHNLASELSNKKREIREVGIREEEKEYSTRRPPFD</sequence>
<accession>A0AAD5R949</accession>
<dbReference type="EMBL" id="JAHQIW010007096">
    <property type="protein sequence ID" value="KAJ1372133.1"/>
    <property type="molecule type" value="Genomic_DNA"/>
</dbReference>
<reference evidence="2" key="1">
    <citation type="submission" date="2021-06" db="EMBL/GenBank/DDBJ databases">
        <title>Parelaphostrongylus tenuis whole genome reference sequence.</title>
        <authorList>
            <person name="Garwood T.J."/>
            <person name="Larsen P.A."/>
            <person name="Fountain-Jones N.M."/>
            <person name="Garbe J.R."/>
            <person name="Macchietto M.G."/>
            <person name="Kania S.A."/>
            <person name="Gerhold R.W."/>
            <person name="Richards J.E."/>
            <person name="Wolf T.M."/>
        </authorList>
    </citation>
    <scope>NUCLEOTIDE SEQUENCE</scope>
    <source>
        <strain evidence="2">MNPRO001-30</strain>
        <tissue evidence="2">Meninges</tissue>
    </source>
</reference>
<keyword evidence="3" id="KW-1185">Reference proteome</keyword>
<organism evidence="2 3">
    <name type="scientific">Parelaphostrongylus tenuis</name>
    <name type="common">Meningeal worm</name>
    <dbReference type="NCBI Taxonomy" id="148309"/>
    <lineage>
        <taxon>Eukaryota</taxon>
        <taxon>Metazoa</taxon>
        <taxon>Ecdysozoa</taxon>
        <taxon>Nematoda</taxon>
        <taxon>Chromadorea</taxon>
        <taxon>Rhabditida</taxon>
        <taxon>Rhabditina</taxon>
        <taxon>Rhabditomorpha</taxon>
        <taxon>Strongyloidea</taxon>
        <taxon>Metastrongylidae</taxon>
        <taxon>Parelaphostrongylus</taxon>
    </lineage>
</organism>
<dbReference type="AlphaFoldDB" id="A0AAD5R949"/>
<feature type="compositionally biased region" description="Basic and acidic residues" evidence="1">
    <location>
        <begin position="1"/>
        <end position="20"/>
    </location>
</feature>
<evidence type="ECO:0000313" key="2">
    <source>
        <dbReference type="EMBL" id="KAJ1372133.1"/>
    </source>
</evidence>
<evidence type="ECO:0000313" key="3">
    <source>
        <dbReference type="Proteomes" id="UP001196413"/>
    </source>
</evidence>
<gene>
    <name evidence="2" type="ORF">KIN20_034210</name>
</gene>